<organism evidence="2 3">
    <name type="scientific">Streptosporangium jomthongense</name>
    <dbReference type="NCBI Taxonomy" id="1193683"/>
    <lineage>
        <taxon>Bacteria</taxon>
        <taxon>Bacillati</taxon>
        <taxon>Actinomycetota</taxon>
        <taxon>Actinomycetes</taxon>
        <taxon>Streptosporangiales</taxon>
        <taxon>Streptosporangiaceae</taxon>
        <taxon>Streptosporangium</taxon>
    </lineage>
</organism>
<keyword evidence="1" id="KW-0472">Membrane</keyword>
<keyword evidence="3" id="KW-1185">Reference proteome</keyword>
<feature type="transmembrane region" description="Helical" evidence="1">
    <location>
        <begin position="142"/>
        <end position="166"/>
    </location>
</feature>
<keyword evidence="1" id="KW-1133">Transmembrane helix</keyword>
<evidence type="ECO:0000313" key="2">
    <source>
        <dbReference type="EMBL" id="MFC3981464.1"/>
    </source>
</evidence>
<feature type="transmembrane region" description="Helical" evidence="1">
    <location>
        <begin position="55"/>
        <end position="77"/>
    </location>
</feature>
<dbReference type="RefSeq" id="WP_386190099.1">
    <property type="nucleotide sequence ID" value="NZ_JBHSBC010000014.1"/>
</dbReference>
<evidence type="ECO:0000313" key="3">
    <source>
        <dbReference type="Proteomes" id="UP001595698"/>
    </source>
</evidence>
<gene>
    <name evidence="2" type="ORF">ACFOYY_15095</name>
</gene>
<accession>A0ABV8EYI5</accession>
<protein>
    <submittedName>
        <fullName evidence="2">ABC transporter permease</fullName>
    </submittedName>
</protein>
<feature type="transmembrane region" description="Helical" evidence="1">
    <location>
        <begin position="98"/>
        <end position="122"/>
    </location>
</feature>
<name>A0ABV8EYI5_9ACTN</name>
<evidence type="ECO:0000256" key="1">
    <source>
        <dbReference type="SAM" id="Phobius"/>
    </source>
</evidence>
<dbReference type="Proteomes" id="UP001595698">
    <property type="component" value="Unassembled WGS sequence"/>
</dbReference>
<keyword evidence="1" id="KW-0812">Transmembrane</keyword>
<dbReference type="EMBL" id="JBHSBC010000014">
    <property type="protein sequence ID" value="MFC3981464.1"/>
    <property type="molecule type" value="Genomic_DNA"/>
</dbReference>
<feature type="transmembrane region" description="Helical" evidence="1">
    <location>
        <begin position="20"/>
        <end position="43"/>
    </location>
</feature>
<feature type="transmembrane region" description="Helical" evidence="1">
    <location>
        <begin position="225"/>
        <end position="243"/>
    </location>
</feature>
<feature type="transmembrane region" description="Helical" evidence="1">
    <location>
        <begin position="173"/>
        <end position="191"/>
    </location>
</feature>
<sequence>MIDVMRSEWTKVRSVRSTVWTLGAVTALMVALGAAGALVAVSAGDGGRLSGPVSVSLMGIMLAAPVTATLGVIVVCGEYRTGSIRASLVAVPDRLRFLAAKAAVRTGVTFVVGVVASFAAFLAGQAVFAGRAAAVSLADPGVLRAIVGAGLYLAAGGLLGLALGTLIRHTPGAIVTACALLMVLPTLVAFVPGELGRRLVELTPSNAGSRIALVSPVGMGPWTGFAVYLAWIALPLVVAVPLFRRRDA</sequence>
<proteinExistence type="predicted"/>
<reference evidence="3" key="1">
    <citation type="journal article" date="2019" name="Int. J. Syst. Evol. Microbiol.">
        <title>The Global Catalogue of Microorganisms (GCM) 10K type strain sequencing project: providing services to taxonomists for standard genome sequencing and annotation.</title>
        <authorList>
            <consortium name="The Broad Institute Genomics Platform"/>
            <consortium name="The Broad Institute Genome Sequencing Center for Infectious Disease"/>
            <person name="Wu L."/>
            <person name="Ma J."/>
        </authorList>
    </citation>
    <scope>NUCLEOTIDE SEQUENCE [LARGE SCALE GENOMIC DNA]</scope>
    <source>
        <strain evidence="3">TBRC 7912</strain>
    </source>
</reference>
<comment type="caution">
    <text evidence="2">The sequence shown here is derived from an EMBL/GenBank/DDBJ whole genome shotgun (WGS) entry which is preliminary data.</text>
</comment>